<dbReference type="GO" id="GO:0071111">
    <property type="term" value="F:cyclic-guanylate-specific phosphodiesterase activity"/>
    <property type="evidence" value="ECO:0007669"/>
    <property type="project" value="InterPro"/>
</dbReference>
<gene>
    <name evidence="2" type="ORF">CQ842_21200</name>
    <name evidence="3" type="ORF">F9461_17510</name>
</gene>
<dbReference type="EMBL" id="CP024092">
    <property type="protein sequence ID" value="ATP25933.1"/>
    <property type="molecule type" value="Genomic_DNA"/>
</dbReference>
<dbReference type="PANTHER" id="PTHR33121">
    <property type="entry name" value="CYCLIC DI-GMP PHOSPHODIESTERASE PDEF"/>
    <property type="match status" value="1"/>
</dbReference>
<evidence type="ECO:0000259" key="1">
    <source>
        <dbReference type="PROSITE" id="PS50883"/>
    </source>
</evidence>
<accession>A0A8S7RUB3</accession>
<dbReference type="SUPFAM" id="SSF141868">
    <property type="entry name" value="EAL domain-like"/>
    <property type="match status" value="1"/>
</dbReference>
<evidence type="ECO:0000313" key="3">
    <source>
        <dbReference type="EMBL" id="EFH3674994.1"/>
    </source>
</evidence>
<evidence type="ECO:0000313" key="4">
    <source>
        <dbReference type="Proteomes" id="UP000225264"/>
    </source>
</evidence>
<dbReference type="PANTHER" id="PTHR33121:SF71">
    <property type="entry name" value="OXYGEN SENSOR PROTEIN DOSP"/>
    <property type="match status" value="1"/>
</dbReference>
<sequence length="273" mass="31167">MLINKQINKGVLQVFNDIRGDVTSGSDSLLQAIQKREFKPYIQPIVCASNHKIIGGELLVRWHTSDRGVIYPDSFIDNMEKAGILSELTCSIINEVVVNFDGENKFNGEGFILHVNVAPSLLHNKKFISTCIRVAKKNNLSLVLELTEQYFFTMDSKTISTFHFLKESGVQFALDDFGTGYSNLFYLECFTVDFIKVDKMFTQGLERCKQSHYIIETILELSKKLNIKTIAEGVENMELVNKLMLLGVDYFQGYYFGQAIELCSFIKEYRKTV</sequence>
<dbReference type="EMBL" id="AASVQO010000013">
    <property type="protein sequence ID" value="EFH3674994.1"/>
    <property type="molecule type" value="Genomic_DNA"/>
</dbReference>
<dbReference type="Gene3D" id="3.20.20.450">
    <property type="entry name" value="EAL domain"/>
    <property type="match status" value="1"/>
</dbReference>
<name>A0A8S7RUB3_ECOLX</name>
<dbReference type="Proteomes" id="UP000534496">
    <property type="component" value="Unassembled WGS sequence"/>
</dbReference>
<dbReference type="PROSITE" id="PS50883">
    <property type="entry name" value="EAL"/>
    <property type="match status" value="1"/>
</dbReference>
<dbReference type="SMART" id="SM00052">
    <property type="entry name" value="EAL"/>
    <property type="match status" value="1"/>
</dbReference>
<dbReference type="InterPro" id="IPR050706">
    <property type="entry name" value="Cyclic-di-GMP_PDE-like"/>
</dbReference>
<organism evidence="3 5">
    <name type="scientific">Escherichia coli</name>
    <dbReference type="NCBI Taxonomy" id="562"/>
    <lineage>
        <taxon>Bacteria</taxon>
        <taxon>Pseudomonadati</taxon>
        <taxon>Pseudomonadota</taxon>
        <taxon>Gammaproteobacteria</taxon>
        <taxon>Enterobacterales</taxon>
        <taxon>Enterobacteriaceae</taxon>
        <taxon>Escherichia</taxon>
    </lineage>
</organism>
<reference evidence="3 5" key="2">
    <citation type="submission" date="2019-12" db="EMBL/GenBank/DDBJ databases">
        <authorList>
            <consortium name="NARMS: The National Antimicrobial Resistance Monitoring System"/>
        </authorList>
    </citation>
    <scope>NUCLEOTIDE SEQUENCE [LARGE SCALE GENOMIC DNA]</scope>
    <source>
        <strain evidence="3 5">CVM N19EC0189</strain>
    </source>
</reference>
<reference evidence="2 4" key="1">
    <citation type="submission" date="2017-10" db="EMBL/GenBank/DDBJ databases">
        <title>Genome and in vitro analysis of Escherichia coli resistant to antibiotic.</title>
        <authorList>
            <person name="Pereira U.P."/>
            <person name="Facimoto C.T."/>
            <person name="Campos P.A."/>
            <person name="Araujo B.F."/>
            <person name="Royer S."/>
            <person name="Goncalves I.R."/>
            <person name="Ferreira M.L."/>
            <person name="Gontijo P."/>
            <person name="Ribas R.M."/>
        </authorList>
    </citation>
    <scope>NUCLEOTIDE SEQUENCE [LARGE SCALE GENOMIC DNA]</scope>
    <source>
        <strain evidence="2 4">UFU_EC98</strain>
    </source>
</reference>
<evidence type="ECO:0000313" key="5">
    <source>
        <dbReference type="Proteomes" id="UP000534496"/>
    </source>
</evidence>
<protein>
    <submittedName>
        <fullName evidence="3">EAL domain-containing protein</fullName>
    </submittedName>
</protein>
<feature type="domain" description="EAL" evidence="1">
    <location>
        <begin position="22"/>
        <end position="273"/>
    </location>
</feature>
<dbReference type="Pfam" id="PF00563">
    <property type="entry name" value="EAL"/>
    <property type="match status" value="1"/>
</dbReference>
<dbReference type="InterPro" id="IPR001633">
    <property type="entry name" value="EAL_dom"/>
</dbReference>
<dbReference type="AlphaFoldDB" id="A0A8S7RUB3"/>
<dbReference type="InterPro" id="IPR035919">
    <property type="entry name" value="EAL_sf"/>
</dbReference>
<evidence type="ECO:0000313" key="2">
    <source>
        <dbReference type="EMBL" id="ATP25933.1"/>
    </source>
</evidence>
<dbReference type="CDD" id="cd01948">
    <property type="entry name" value="EAL"/>
    <property type="match status" value="1"/>
</dbReference>
<proteinExistence type="predicted"/>